<feature type="transmembrane region" description="Helical" evidence="3">
    <location>
        <begin position="12"/>
        <end position="32"/>
    </location>
</feature>
<keyword evidence="1" id="KW-0488">Methylation</keyword>
<dbReference type="Gene3D" id="3.30.700.10">
    <property type="entry name" value="Glycoprotein, Type 4 Pilin"/>
    <property type="match status" value="1"/>
</dbReference>
<sequence length="128" mass="14288">MVNPVRRQSGFTLIELLVAMAIIATLLSLVAPRYLGHVDRAKETVLRDDLSTMRRLIDQFHGDRGRYPESLDELVTLRYLREVPVDPITERRDSWRVIPPPAGTKGNVADVKSGASGNSSEGTPYGDW</sequence>
<evidence type="ECO:0000256" key="3">
    <source>
        <dbReference type="SAM" id="Phobius"/>
    </source>
</evidence>
<reference evidence="4" key="1">
    <citation type="submission" date="2023-03" db="EMBL/GenBank/DDBJ databases">
        <title>Chitinimonas shenzhenensis gen. nov., sp. nov., a novel member of family Burkholderiaceae isolated from activated sludge collected in Shen Zhen, China.</title>
        <authorList>
            <person name="Wang X."/>
        </authorList>
    </citation>
    <scope>NUCLEOTIDE SEQUENCE</scope>
    <source>
        <strain evidence="4">DQS-5</strain>
    </source>
</reference>
<keyword evidence="3" id="KW-1133">Transmembrane helix</keyword>
<dbReference type="PROSITE" id="PS00409">
    <property type="entry name" value="PROKAR_NTER_METHYL"/>
    <property type="match status" value="1"/>
</dbReference>
<dbReference type="InterPro" id="IPR045584">
    <property type="entry name" value="Pilin-like"/>
</dbReference>
<comment type="caution">
    <text evidence="4">The sequence shown here is derived from an EMBL/GenBank/DDBJ whole genome shotgun (WGS) entry which is preliminary data.</text>
</comment>
<dbReference type="SUPFAM" id="SSF54523">
    <property type="entry name" value="Pili subunits"/>
    <property type="match status" value="1"/>
</dbReference>
<proteinExistence type="predicted"/>
<keyword evidence="3" id="KW-0812">Transmembrane</keyword>
<name>A0ABT7E2A0_9NEIS</name>
<dbReference type="PANTHER" id="PTHR30093">
    <property type="entry name" value="GENERAL SECRETION PATHWAY PROTEIN G"/>
    <property type="match status" value="1"/>
</dbReference>
<dbReference type="Proteomes" id="UP001172778">
    <property type="component" value="Unassembled WGS sequence"/>
</dbReference>
<dbReference type="Pfam" id="PF07963">
    <property type="entry name" value="N_methyl"/>
    <property type="match status" value="1"/>
</dbReference>
<accession>A0ABT7E2A0</accession>
<evidence type="ECO:0000313" key="4">
    <source>
        <dbReference type="EMBL" id="MDK2126441.1"/>
    </source>
</evidence>
<evidence type="ECO:0000256" key="1">
    <source>
        <dbReference type="ARBA" id="ARBA00022481"/>
    </source>
</evidence>
<protein>
    <submittedName>
        <fullName evidence="4">Prepilin-type N-terminal cleavage/methylation domain-containing protein</fullName>
    </submittedName>
</protein>
<gene>
    <name evidence="4" type="ORF">PZA18_20585</name>
</gene>
<dbReference type="InterPro" id="IPR000983">
    <property type="entry name" value="Bac_GSPG_pilin"/>
</dbReference>
<dbReference type="PANTHER" id="PTHR30093:SF47">
    <property type="entry name" value="TYPE IV PILUS NON-CORE MINOR PILIN PILE"/>
    <property type="match status" value="1"/>
</dbReference>
<keyword evidence="5" id="KW-1185">Reference proteome</keyword>
<dbReference type="InterPro" id="IPR012902">
    <property type="entry name" value="N_methyl_site"/>
</dbReference>
<dbReference type="EMBL" id="JARRAF010000038">
    <property type="protein sequence ID" value="MDK2126441.1"/>
    <property type="molecule type" value="Genomic_DNA"/>
</dbReference>
<evidence type="ECO:0000313" key="5">
    <source>
        <dbReference type="Proteomes" id="UP001172778"/>
    </source>
</evidence>
<organism evidence="4 5">
    <name type="scientific">Parachitinimonas caeni</name>
    <dbReference type="NCBI Taxonomy" id="3031301"/>
    <lineage>
        <taxon>Bacteria</taxon>
        <taxon>Pseudomonadati</taxon>
        <taxon>Pseudomonadota</taxon>
        <taxon>Betaproteobacteria</taxon>
        <taxon>Neisseriales</taxon>
        <taxon>Chitinibacteraceae</taxon>
        <taxon>Parachitinimonas</taxon>
    </lineage>
</organism>
<dbReference type="NCBIfam" id="TIGR02532">
    <property type="entry name" value="IV_pilin_GFxxxE"/>
    <property type="match status" value="1"/>
</dbReference>
<feature type="region of interest" description="Disordered" evidence="2">
    <location>
        <begin position="96"/>
        <end position="128"/>
    </location>
</feature>
<dbReference type="PRINTS" id="PR00813">
    <property type="entry name" value="BCTERIALGSPG"/>
</dbReference>
<keyword evidence="3" id="KW-0472">Membrane</keyword>
<evidence type="ECO:0000256" key="2">
    <source>
        <dbReference type="SAM" id="MobiDB-lite"/>
    </source>
</evidence>